<feature type="transmembrane region" description="Helical" evidence="4">
    <location>
        <begin position="491"/>
        <end position="514"/>
    </location>
</feature>
<name>A0A919YN78_9BACL</name>
<comment type="similarity">
    <text evidence="1">Belongs to the GerABKA family.</text>
</comment>
<keyword evidence="4" id="KW-1133">Transmembrane helix</keyword>
<dbReference type="GO" id="GO:0016020">
    <property type="term" value="C:membrane"/>
    <property type="evidence" value="ECO:0007669"/>
    <property type="project" value="InterPro"/>
</dbReference>
<proteinExistence type="inferred from homology"/>
<reference evidence="5" key="1">
    <citation type="submission" date="2021-03" db="EMBL/GenBank/DDBJ databases">
        <title>Antimicrobial resistance genes in bacteria isolated from Japanese honey, and their potential for conferring macrolide and lincosamide resistance in the American foulbrood pathogen Paenibacillus larvae.</title>
        <authorList>
            <person name="Okamoto M."/>
            <person name="Kumagai M."/>
            <person name="Kanamori H."/>
            <person name="Takamatsu D."/>
        </authorList>
    </citation>
    <scope>NUCLEOTIDE SEQUENCE</scope>
    <source>
        <strain evidence="5">J40TS1</strain>
    </source>
</reference>
<gene>
    <name evidence="5" type="ORF">J40TS1_08380</name>
</gene>
<sequence>MMKDQDQQQPTEGHSSFHPSQLSSQSIEEQELDPSRSGYRNIVEKGVWLSPEKGQAGEQGDQEKQQGSQQKQGQQKDQMQTAPKEPIPTSLDEILQRLEADIGYKTSFDIAVREMKIGHTRIAMLSMSGLVNSSIMLEVLKRLSFLQAHQIAADALESFFTYYIPSAQVRKEDDWHLILASVMGGECALFVDGEPVALAIEVRNFPARGLEEPSLEKVVRGSRDGFNETLMVNVSLVRRRLKDPKLRYELLRVGARTKTDVCIAYIDDIVDKQLLQEVKRKIEMIKIDGLPLADKQLEEATIKRGWNPFPLVRYSERPDTVSSHLLEGAIAIFVDTSPSVMTLPATYADLMQHVEENRQTPLVGSYLRWVRFLGIISSLLLLPLWLLFVQFPEYRPEFLNFLGPKETGAIPLVLQFLIAEIGVDLMRMASVHTPTSLATAMSLVAAILIGDIAVQTGVFVNEVILYMAVAAVGMFATPSYELGLANRLVRLLLIITVTAFGLAGLIIPATVITVALAMERSVNRPYLWPLIPFDLKSAINILIRKPVLYNRTRPNIMKPQQSERMPIDDEQKQDNDGTN</sequence>
<evidence type="ECO:0000256" key="1">
    <source>
        <dbReference type="ARBA" id="ARBA00005278"/>
    </source>
</evidence>
<evidence type="ECO:0000313" key="5">
    <source>
        <dbReference type="EMBL" id="GIP15196.1"/>
    </source>
</evidence>
<dbReference type="GO" id="GO:0009847">
    <property type="term" value="P:spore germination"/>
    <property type="evidence" value="ECO:0007669"/>
    <property type="project" value="InterPro"/>
</dbReference>
<dbReference type="InterPro" id="IPR004995">
    <property type="entry name" value="Spore_Ger"/>
</dbReference>
<dbReference type="PIRSF" id="PIRSF005690">
    <property type="entry name" value="GerBA"/>
    <property type="match status" value="1"/>
</dbReference>
<keyword evidence="4" id="KW-0812">Transmembrane</keyword>
<feature type="transmembrane region" description="Helical" evidence="4">
    <location>
        <begin position="369"/>
        <end position="388"/>
    </location>
</feature>
<dbReference type="EMBL" id="BOSE01000001">
    <property type="protein sequence ID" value="GIP15196.1"/>
    <property type="molecule type" value="Genomic_DNA"/>
</dbReference>
<dbReference type="PANTHER" id="PTHR22550:SF9">
    <property type="entry name" value="STAGE V SPORULATION PROTEIN AF"/>
    <property type="match status" value="1"/>
</dbReference>
<evidence type="ECO:0000256" key="3">
    <source>
        <dbReference type="SAM" id="MobiDB-lite"/>
    </source>
</evidence>
<feature type="compositionally biased region" description="Low complexity" evidence="3">
    <location>
        <begin position="52"/>
        <end position="80"/>
    </location>
</feature>
<dbReference type="Pfam" id="PF03323">
    <property type="entry name" value="GerA"/>
    <property type="match status" value="1"/>
</dbReference>
<dbReference type="InterPro" id="IPR050768">
    <property type="entry name" value="UPF0353/GerABKA_families"/>
</dbReference>
<feature type="transmembrane region" description="Helical" evidence="4">
    <location>
        <begin position="464"/>
        <end position="484"/>
    </location>
</feature>
<evidence type="ECO:0000256" key="2">
    <source>
        <dbReference type="ARBA" id="ARBA00023136"/>
    </source>
</evidence>
<organism evidence="5 6">
    <name type="scientific">Paenibacillus montaniterrae</name>
    <dbReference type="NCBI Taxonomy" id="429341"/>
    <lineage>
        <taxon>Bacteria</taxon>
        <taxon>Bacillati</taxon>
        <taxon>Bacillota</taxon>
        <taxon>Bacilli</taxon>
        <taxon>Bacillales</taxon>
        <taxon>Paenibacillaceae</taxon>
        <taxon>Paenibacillus</taxon>
    </lineage>
</organism>
<comment type="caution">
    <text evidence="5">The sequence shown here is derived from an EMBL/GenBank/DDBJ whole genome shotgun (WGS) entry which is preliminary data.</text>
</comment>
<evidence type="ECO:0000313" key="6">
    <source>
        <dbReference type="Proteomes" id="UP000683139"/>
    </source>
</evidence>
<feature type="region of interest" description="Disordered" evidence="3">
    <location>
        <begin position="1"/>
        <end position="87"/>
    </location>
</feature>
<dbReference type="AlphaFoldDB" id="A0A919YN78"/>
<feature type="compositionally biased region" description="Low complexity" evidence="3">
    <location>
        <begin position="14"/>
        <end position="27"/>
    </location>
</feature>
<accession>A0A919YN78</accession>
<keyword evidence="2 4" id="KW-0472">Membrane</keyword>
<dbReference type="PANTHER" id="PTHR22550">
    <property type="entry name" value="SPORE GERMINATION PROTEIN"/>
    <property type="match status" value="1"/>
</dbReference>
<protein>
    <submittedName>
        <fullName evidence="5">Spore germination protein</fullName>
    </submittedName>
</protein>
<evidence type="ECO:0000256" key="4">
    <source>
        <dbReference type="SAM" id="Phobius"/>
    </source>
</evidence>
<feature type="transmembrane region" description="Helical" evidence="4">
    <location>
        <begin position="437"/>
        <end position="458"/>
    </location>
</feature>
<keyword evidence="6" id="KW-1185">Reference proteome</keyword>
<dbReference type="Proteomes" id="UP000683139">
    <property type="component" value="Unassembled WGS sequence"/>
</dbReference>
<feature type="compositionally biased region" description="Basic and acidic residues" evidence="3">
    <location>
        <begin position="565"/>
        <end position="579"/>
    </location>
</feature>
<feature type="region of interest" description="Disordered" evidence="3">
    <location>
        <begin position="559"/>
        <end position="579"/>
    </location>
</feature>
<dbReference type="RefSeq" id="WP_213513401.1">
    <property type="nucleotide sequence ID" value="NZ_BOSE01000001.1"/>
</dbReference>